<dbReference type="InterPro" id="IPR015410">
    <property type="entry name" value="DUF1985"/>
</dbReference>
<keyword evidence="3" id="KW-1185">Reference proteome</keyword>
<dbReference type="Proteomes" id="UP001281410">
    <property type="component" value="Unassembled WGS sequence"/>
</dbReference>
<feature type="domain" description="DUF1985" evidence="1">
    <location>
        <begin position="26"/>
        <end position="147"/>
    </location>
</feature>
<dbReference type="Pfam" id="PF09331">
    <property type="entry name" value="DUF1985"/>
    <property type="match status" value="1"/>
</dbReference>
<protein>
    <recommendedName>
        <fullName evidence="1">DUF1985 domain-containing protein</fullName>
    </recommendedName>
</protein>
<dbReference type="PANTHER" id="PTHR48449:SF1">
    <property type="entry name" value="DUF1985 DOMAIN-CONTAINING PROTEIN"/>
    <property type="match status" value="1"/>
</dbReference>
<evidence type="ECO:0000259" key="1">
    <source>
        <dbReference type="Pfam" id="PF09331"/>
    </source>
</evidence>
<comment type="caution">
    <text evidence="2">The sequence shown here is derived from an EMBL/GenBank/DDBJ whole genome shotgun (WGS) entry which is preliminary data.</text>
</comment>
<accession>A0AAE0ARP1</accession>
<sequence>MQRGMAFSGGVVHHLLLHKLHPDRPTDEVRFMLGMQSVRFSRVEFCLITGLKFRPIPDMTLYVDVTNGIHQRYFSGRDLVRFTKLQARIQHERWQGQFDAVKLCLLLIVNCVLTGFDERDFIPIWQLRLVDDLDGFNAFPCGSHVYTYSILGFKKAVQYRSQRYNVFQVCVFAVIQKIGC</sequence>
<dbReference type="EMBL" id="JANJYJ010000003">
    <property type="protein sequence ID" value="KAK3222973.1"/>
    <property type="molecule type" value="Genomic_DNA"/>
</dbReference>
<name>A0AAE0ARP1_9ROSI</name>
<organism evidence="2 3">
    <name type="scientific">Dipteronia sinensis</name>
    <dbReference type="NCBI Taxonomy" id="43782"/>
    <lineage>
        <taxon>Eukaryota</taxon>
        <taxon>Viridiplantae</taxon>
        <taxon>Streptophyta</taxon>
        <taxon>Embryophyta</taxon>
        <taxon>Tracheophyta</taxon>
        <taxon>Spermatophyta</taxon>
        <taxon>Magnoliopsida</taxon>
        <taxon>eudicotyledons</taxon>
        <taxon>Gunneridae</taxon>
        <taxon>Pentapetalae</taxon>
        <taxon>rosids</taxon>
        <taxon>malvids</taxon>
        <taxon>Sapindales</taxon>
        <taxon>Sapindaceae</taxon>
        <taxon>Hippocastanoideae</taxon>
        <taxon>Acereae</taxon>
        <taxon>Dipteronia</taxon>
    </lineage>
</organism>
<proteinExistence type="predicted"/>
<dbReference type="PANTHER" id="PTHR48449">
    <property type="entry name" value="DUF1985 DOMAIN-CONTAINING PROTEIN"/>
    <property type="match status" value="1"/>
</dbReference>
<reference evidence="2" key="1">
    <citation type="journal article" date="2023" name="Plant J.">
        <title>Genome sequences and population genomics provide insights into the demographic history, inbreeding, and mutation load of two 'living fossil' tree species of Dipteronia.</title>
        <authorList>
            <person name="Feng Y."/>
            <person name="Comes H.P."/>
            <person name="Chen J."/>
            <person name="Zhu S."/>
            <person name="Lu R."/>
            <person name="Zhang X."/>
            <person name="Li P."/>
            <person name="Qiu J."/>
            <person name="Olsen K.M."/>
            <person name="Qiu Y."/>
        </authorList>
    </citation>
    <scope>NUCLEOTIDE SEQUENCE</scope>
    <source>
        <strain evidence="2">NBL</strain>
    </source>
</reference>
<evidence type="ECO:0000313" key="2">
    <source>
        <dbReference type="EMBL" id="KAK3222973.1"/>
    </source>
</evidence>
<evidence type="ECO:0000313" key="3">
    <source>
        <dbReference type="Proteomes" id="UP001281410"/>
    </source>
</evidence>
<dbReference type="AlphaFoldDB" id="A0AAE0ARP1"/>
<gene>
    <name evidence="2" type="ORF">Dsin_009998</name>
</gene>